<proteinExistence type="predicted"/>
<sequence length="237" mass="27149">MSRACACVCACTIPLLFWHEHCIADITDVDKIYTPHVEADEREIEYRLVFDDDADAEEQAFHKLGYGHALNDDFLFEFYAIGMDTKGDGLDLTGFEAELIWQLTEHEGPGTNWGVLFELGRNTEENEWEQRTALLAMHETHHWAAVANLSLEYAWGSGIENEWEAGFAGQLRHQYSKHFKPALEVYFAKDQKGAGPVLLGEYDVSESTAVEWQFGVIFGMDQETPDRLWKLIFMLEF</sequence>
<keyword evidence="2" id="KW-1185">Reference proteome</keyword>
<comment type="caution">
    <text evidence="1">The sequence shown here is derived from an EMBL/GenBank/DDBJ whole genome shotgun (WGS) entry which is preliminary data.</text>
</comment>
<name>A0ABQ6M185_9GAMM</name>
<dbReference type="Proteomes" id="UP001224392">
    <property type="component" value="Unassembled WGS sequence"/>
</dbReference>
<protein>
    <submittedName>
        <fullName evidence="1">Uncharacterized protein</fullName>
    </submittedName>
</protein>
<dbReference type="EMBL" id="BSYJ01000005">
    <property type="protein sequence ID" value="GMG88098.1"/>
    <property type="molecule type" value="Genomic_DNA"/>
</dbReference>
<gene>
    <name evidence="1" type="ORF">MNKW57_24190</name>
</gene>
<reference evidence="1 2" key="1">
    <citation type="submission" date="2023-04" db="EMBL/GenBank/DDBJ databases">
        <title>Marinobulbifer ophiurae gen. nov., sp. Nov., isolate from tissue of brittle star Ophioplocus japonicus.</title>
        <authorList>
            <person name="Kawano K."/>
            <person name="Sawayama S."/>
            <person name="Nakagawa S."/>
        </authorList>
    </citation>
    <scope>NUCLEOTIDE SEQUENCE [LARGE SCALE GENOMIC DNA]</scope>
    <source>
        <strain evidence="1 2">NKW57</strain>
    </source>
</reference>
<organism evidence="1 2">
    <name type="scientific">Biformimicrobium ophioploci</name>
    <dbReference type="NCBI Taxonomy" id="3036711"/>
    <lineage>
        <taxon>Bacteria</taxon>
        <taxon>Pseudomonadati</taxon>
        <taxon>Pseudomonadota</taxon>
        <taxon>Gammaproteobacteria</taxon>
        <taxon>Cellvibrionales</taxon>
        <taxon>Microbulbiferaceae</taxon>
        <taxon>Biformimicrobium</taxon>
    </lineage>
</organism>
<evidence type="ECO:0000313" key="2">
    <source>
        <dbReference type="Proteomes" id="UP001224392"/>
    </source>
</evidence>
<evidence type="ECO:0000313" key="1">
    <source>
        <dbReference type="EMBL" id="GMG88098.1"/>
    </source>
</evidence>
<accession>A0ABQ6M185</accession>